<reference evidence="1 2" key="1">
    <citation type="submission" date="2016-10" db="EMBL/GenBank/DDBJ databases">
        <title>Genome sequence of the ascomycete fungus Penicillium subrubescens.</title>
        <authorList>
            <person name="De Vries R.P."/>
            <person name="Peng M."/>
            <person name="Dilokpimol A."/>
            <person name="Hilden K."/>
            <person name="Makela M.R."/>
            <person name="Grigoriev I."/>
            <person name="Riley R."/>
            <person name="Granchi Z."/>
        </authorList>
    </citation>
    <scope>NUCLEOTIDE SEQUENCE [LARGE SCALE GENOMIC DNA]</scope>
    <source>
        <strain evidence="1 2">CBS 132785</strain>
    </source>
</reference>
<gene>
    <name evidence="1" type="ORF">PENSUB_6690</name>
</gene>
<evidence type="ECO:0000313" key="2">
    <source>
        <dbReference type="Proteomes" id="UP000186955"/>
    </source>
</evidence>
<evidence type="ECO:0000313" key="1">
    <source>
        <dbReference type="EMBL" id="OKP05970.1"/>
    </source>
</evidence>
<accession>A0A1Q5U0F2</accession>
<comment type="caution">
    <text evidence="1">The sequence shown here is derived from an EMBL/GenBank/DDBJ whole genome shotgun (WGS) entry which is preliminary data.</text>
</comment>
<name>A0A1Q5U0F2_9EURO</name>
<dbReference type="Proteomes" id="UP000186955">
    <property type="component" value="Unassembled WGS sequence"/>
</dbReference>
<sequence length="123" mass="13539">MNDHNENCRVGPNSDACDKIHGDEDMPNFPHYEARARRSNNGPLPKAPLIRWEGPLVRARCILASSPTNCPVAALLRVYGDGFPSTFLLPAVPNRRGWYAPCPFRSCSAPLGAHYCTHGRIVA</sequence>
<proteinExistence type="predicted"/>
<keyword evidence="2" id="KW-1185">Reference proteome</keyword>
<dbReference type="EMBL" id="MNBE01000602">
    <property type="protein sequence ID" value="OKP05970.1"/>
    <property type="molecule type" value="Genomic_DNA"/>
</dbReference>
<organism evidence="1 2">
    <name type="scientific">Penicillium subrubescens</name>
    <dbReference type="NCBI Taxonomy" id="1316194"/>
    <lineage>
        <taxon>Eukaryota</taxon>
        <taxon>Fungi</taxon>
        <taxon>Dikarya</taxon>
        <taxon>Ascomycota</taxon>
        <taxon>Pezizomycotina</taxon>
        <taxon>Eurotiomycetes</taxon>
        <taxon>Eurotiomycetidae</taxon>
        <taxon>Eurotiales</taxon>
        <taxon>Aspergillaceae</taxon>
        <taxon>Penicillium</taxon>
    </lineage>
</organism>
<protein>
    <submittedName>
        <fullName evidence="1">Uncharacterized protein</fullName>
    </submittedName>
</protein>
<dbReference type="AlphaFoldDB" id="A0A1Q5U0F2"/>